<keyword evidence="3" id="KW-1185">Reference proteome</keyword>
<dbReference type="EnsemblProtists" id="HpaT807009">
    <property type="protein sequence ID" value="HpaP807009"/>
    <property type="gene ID" value="HpaG807009"/>
</dbReference>
<proteinExistence type="predicted"/>
<evidence type="ECO:0000313" key="2">
    <source>
        <dbReference type="EnsemblProtists" id="HpaP807009"/>
    </source>
</evidence>
<accession>M4BKS6</accession>
<feature type="region of interest" description="Disordered" evidence="1">
    <location>
        <begin position="80"/>
        <end position="101"/>
    </location>
</feature>
<dbReference type="InParanoid" id="M4BKS6"/>
<dbReference type="Proteomes" id="UP000011713">
    <property type="component" value="Unassembled WGS sequence"/>
</dbReference>
<sequence length="165" mass="18401">MHSGSETSQKRLLFFWILRSPWITRWRSPSNTVCCGPKNKCCSLCCASSRSCAFRCSLLMTEGRMAHALSLPSDGTLRRKTLGSEKSDMGTRRGERESGRHAADGLMRMGASEGGVKLATLDAGRTKWVTWRRLRKWIRCLGGERLKDRVWQTLGVGPESVSHAG</sequence>
<name>M4BKS6_HYAAE</name>
<dbReference type="VEuPathDB" id="FungiDB:HpaG807009"/>
<dbReference type="EMBL" id="JH598362">
    <property type="status" value="NOT_ANNOTATED_CDS"/>
    <property type="molecule type" value="Genomic_DNA"/>
</dbReference>
<organism evidence="2 3">
    <name type="scientific">Hyaloperonospora arabidopsidis (strain Emoy2)</name>
    <name type="common">Downy mildew agent</name>
    <name type="synonym">Peronospora arabidopsidis</name>
    <dbReference type="NCBI Taxonomy" id="559515"/>
    <lineage>
        <taxon>Eukaryota</taxon>
        <taxon>Sar</taxon>
        <taxon>Stramenopiles</taxon>
        <taxon>Oomycota</taxon>
        <taxon>Peronosporomycetes</taxon>
        <taxon>Peronosporales</taxon>
        <taxon>Peronosporaceae</taxon>
        <taxon>Hyaloperonospora</taxon>
    </lineage>
</organism>
<evidence type="ECO:0000313" key="3">
    <source>
        <dbReference type="Proteomes" id="UP000011713"/>
    </source>
</evidence>
<reference evidence="2" key="2">
    <citation type="submission" date="2015-06" db="UniProtKB">
        <authorList>
            <consortium name="EnsemblProtists"/>
        </authorList>
    </citation>
    <scope>IDENTIFICATION</scope>
    <source>
        <strain evidence="2">Emoy2</strain>
    </source>
</reference>
<reference evidence="3" key="1">
    <citation type="journal article" date="2010" name="Science">
        <title>Signatures of adaptation to obligate biotrophy in the Hyaloperonospora arabidopsidis genome.</title>
        <authorList>
            <person name="Baxter L."/>
            <person name="Tripathy S."/>
            <person name="Ishaque N."/>
            <person name="Boot N."/>
            <person name="Cabral A."/>
            <person name="Kemen E."/>
            <person name="Thines M."/>
            <person name="Ah-Fong A."/>
            <person name="Anderson R."/>
            <person name="Badejoko W."/>
            <person name="Bittner-Eddy P."/>
            <person name="Boore J.L."/>
            <person name="Chibucos M.C."/>
            <person name="Coates M."/>
            <person name="Dehal P."/>
            <person name="Delehaunty K."/>
            <person name="Dong S."/>
            <person name="Downton P."/>
            <person name="Dumas B."/>
            <person name="Fabro G."/>
            <person name="Fronick C."/>
            <person name="Fuerstenberg S.I."/>
            <person name="Fulton L."/>
            <person name="Gaulin E."/>
            <person name="Govers F."/>
            <person name="Hughes L."/>
            <person name="Humphray S."/>
            <person name="Jiang R.H."/>
            <person name="Judelson H."/>
            <person name="Kamoun S."/>
            <person name="Kyung K."/>
            <person name="Meijer H."/>
            <person name="Minx P."/>
            <person name="Morris P."/>
            <person name="Nelson J."/>
            <person name="Phuntumart V."/>
            <person name="Qutob D."/>
            <person name="Rehmany A."/>
            <person name="Rougon-Cardoso A."/>
            <person name="Ryden P."/>
            <person name="Torto-Alalibo T."/>
            <person name="Studholme D."/>
            <person name="Wang Y."/>
            <person name="Win J."/>
            <person name="Wood J."/>
            <person name="Clifton S.W."/>
            <person name="Rogers J."/>
            <person name="Van den Ackerveken G."/>
            <person name="Jones J.D."/>
            <person name="McDowell J.M."/>
            <person name="Beynon J."/>
            <person name="Tyler B.M."/>
        </authorList>
    </citation>
    <scope>NUCLEOTIDE SEQUENCE [LARGE SCALE GENOMIC DNA]</scope>
    <source>
        <strain evidence="3">Emoy2</strain>
    </source>
</reference>
<dbReference type="AlphaFoldDB" id="M4BKS6"/>
<evidence type="ECO:0000256" key="1">
    <source>
        <dbReference type="SAM" id="MobiDB-lite"/>
    </source>
</evidence>
<feature type="compositionally biased region" description="Basic and acidic residues" evidence="1">
    <location>
        <begin position="82"/>
        <end position="101"/>
    </location>
</feature>
<protein>
    <submittedName>
        <fullName evidence="2">Uncharacterized protein</fullName>
    </submittedName>
</protein>
<dbReference type="HOGENOM" id="CLU_1613951_0_0_1"/>